<feature type="transmembrane region" description="Helical" evidence="1">
    <location>
        <begin position="37"/>
        <end position="56"/>
    </location>
</feature>
<keyword evidence="1" id="KW-1133">Transmembrane helix</keyword>
<dbReference type="Proteomes" id="UP001203880">
    <property type="component" value="Unassembled WGS sequence"/>
</dbReference>
<dbReference type="EMBL" id="JAMFMB010000005">
    <property type="protein sequence ID" value="MCL6283125.1"/>
    <property type="molecule type" value="Genomic_DNA"/>
</dbReference>
<sequence length="172" mass="19273">MKAVRKDMMEQAVALPSFEEAMPLMIAFAPNWPARKVLFRIFGTALILGSALMWLLPGADMTAEAATFKLGASVFFLLCGLALLMMHHVDNQPDAYFDPIRREVRVLQKNNRGRPQTVLRRSYESLGAARFTENLMEVFDVDGTMLMRLPIESPEVRDALRAQLAGMVNITA</sequence>
<accession>A0ABT0PZW7</accession>
<keyword evidence="3" id="KW-1185">Reference proteome</keyword>
<gene>
    <name evidence="2" type="ORF">M3P21_06220</name>
</gene>
<comment type="caution">
    <text evidence="2">The sequence shown here is derived from an EMBL/GenBank/DDBJ whole genome shotgun (WGS) entry which is preliminary data.</text>
</comment>
<feature type="transmembrane region" description="Helical" evidence="1">
    <location>
        <begin position="68"/>
        <end position="86"/>
    </location>
</feature>
<evidence type="ECO:0000313" key="2">
    <source>
        <dbReference type="EMBL" id="MCL6283125.1"/>
    </source>
</evidence>
<name>A0ABT0PZW7_9RHOB</name>
<keyword evidence="1" id="KW-0812">Transmembrane</keyword>
<organism evidence="2 3">
    <name type="scientific">Ruegeria spongiae</name>
    <dbReference type="NCBI Taxonomy" id="2942209"/>
    <lineage>
        <taxon>Bacteria</taxon>
        <taxon>Pseudomonadati</taxon>
        <taxon>Pseudomonadota</taxon>
        <taxon>Alphaproteobacteria</taxon>
        <taxon>Rhodobacterales</taxon>
        <taxon>Roseobacteraceae</taxon>
        <taxon>Ruegeria</taxon>
    </lineage>
</organism>
<keyword evidence="1" id="KW-0472">Membrane</keyword>
<protein>
    <recommendedName>
        <fullName evidence="4">YcxB-like protein domain-containing protein</fullName>
    </recommendedName>
</protein>
<evidence type="ECO:0000256" key="1">
    <source>
        <dbReference type="SAM" id="Phobius"/>
    </source>
</evidence>
<dbReference type="RefSeq" id="WP_249707741.1">
    <property type="nucleotide sequence ID" value="NZ_JAMFMB010000005.1"/>
</dbReference>
<reference evidence="2" key="1">
    <citation type="submission" date="2022-05" db="EMBL/GenBank/DDBJ databases">
        <authorList>
            <person name="Park J.-S."/>
        </authorList>
    </citation>
    <scope>NUCLEOTIDE SEQUENCE</scope>
    <source>
        <strain evidence="2">2012CJ41-6</strain>
    </source>
</reference>
<evidence type="ECO:0008006" key="4">
    <source>
        <dbReference type="Google" id="ProtNLM"/>
    </source>
</evidence>
<proteinExistence type="predicted"/>
<evidence type="ECO:0000313" key="3">
    <source>
        <dbReference type="Proteomes" id="UP001203880"/>
    </source>
</evidence>